<evidence type="ECO:0000313" key="10">
    <source>
        <dbReference type="EMBL" id="KRO02640.1"/>
    </source>
</evidence>
<evidence type="ECO:0000313" key="11">
    <source>
        <dbReference type="Proteomes" id="UP000051886"/>
    </source>
</evidence>
<dbReference type="PATRIC" id="fig|449659.4.peg.64"/>
<dbReference type="PIRSF" id="PIRSF005719">
    <property type="entry name" value="SMC"/>
    <property type="match status" value="1"/>
</dbReference>
<proteinExistence type="inferred from homology"/>
<dbReference type="HAMAP" id="MF_01894">
    <property type="entry name" value="Smc_prok"/>
    <property type="match status" value="1"/>
</dbReference>
<dbReference type="Gene3D" id="3.30.70.1620">
    <property type="match status" value="1"/>
</dbReference>
<dbReference type="Pfam" id="PF02463">
    <property type="entry name" value="SMC_N"/>
    <property type="match status" value="2"/>
</dbReference>
<dbReference type="InterPro" id="IPR003395">
    <property type="entry name" value="RecF/RecN/SMC_N"/>
</dbReference>
<dbReference type="NCBIfam" id="TIGR02168">
    <property type="entry name" value="SMC_prok_B"/>
    <property type="match status" value="1"/>
</dbReference>
<dbReference type="Proteomes" id="UP000051886">
    <property type="component" value="Unassembled WGS sequence"/>
</dbReference>
<comment type="subunit">
    <text evidence="7">Homodimer.</text>
</comment>
<dbReference type="InterPro" id="IPR027417">
    <property type="entry name" value="P-loop_NTPase"/>
</dbReference>
<evidence type="ECO:0000256" key="3">
    <source>
        <dbReference type="ARBA" id="ARBA00022741"/>
    </source>
</evidence>
<dbReference type="Gene3D" id="1.20.1060.20">
    <property type="match status" value="1"/>
</dbReference>
<reference evidence="10 11" key="1">
    <citation type="journal article" date="2015" name="Genome Announc.">
        <title>Expanding the biotechnology potential of lactobacilli through comparative genomics of 213 strains and associated genera.</title>
        <authorList>
            <person name="Sun Z."/>
            <person name="Harris H.M."/>
            <person name="McCann A."/>
            <person name="Guo C."/>
            <person name="Argimon S."/>
            <person name="Zhang W."/>
            <person name="Yang X."/>
            <person name="Jeffery I.B."/>
            <person name="Cooney J.C."/>
            <person name="Kagawa T.F."/>
            <person name="Liu W."/>
            <person name="Song Y."/>
            <person name="Salvetti E."/>
            <person name="Wrobel A."/>
            <person name="Rasinkangas P."/>
            <person name="Parkhill J."/>
            <person name="Rea M.C."/>
            <person name="O'Sullivan O."/>
            <person name="Ritari J."/>
            <person name="Douillard F.P."/>
            <person name="Paul Ross R."/>
            <person name="Yang R."/>
            <person name="Briner A.E."/>
            <person name="Felis G.E."/>
            <person name="de Vos W.M."/>
            <person name="Barrangou R."/>
            <person name="Klaenhammer T.R."/>
            <person name="Caufield P.W."/>
            <person name="Cui Y."/>
            <person name="Zhang H."/>
            <person name="O'Toole P.W."/>
        </authorList>
    </citation>
    <scope>NUCLEOTIDE SEQUENCE [LARGE SCALE GENOMIC DNA]</scope>
    <source>
        <strain evidence="10 11">NBRC 103219</strain>
    </source>
</reference>
<feature type="region of interest" description="Disordered" evidence="8">
    <location>
        <begin position="292"/>
        <end position="322"/>
    </location>
</feature>
<dbReference type="Pfam" id="PF06470">
    <property type="entry name" value="SMC_hinge"/>
    <property type="match status" value="1"/>
</dbReference>
<comment type="function">
    <text evidence="7">Required for chromosome condensation and partitioning.</text>
</comment>
<feature type="coiled-coil region" evidence="7">
    <location>
        <begin position="202"/>
        <end position="236"/>
    </location>
</feature>
<dbReference type="FunFam" id="3.40.50.300:FF:000901">
    <property type="entry name" value="Chromosome partition protein Smc"/>
    <property type="match status" value="1"/>
</dbReference>
<dbReference type="GO" id="GO:0003677">
    <property type="term" value="F:DNA binding"/>
    <property type="evidence" value="ECO:0007669"/>
    <property type="project" value="UniProtKB-UniRule"/>
</dbReference>
<dbReference type="GO" id="GO:0007059">
    <property type="term" value="P:chromosome segregation"/>
    <property type="evidence" value="ECO:0007669"/>
    <property type="project" value="UniProtKB-UniRule"/>
</dbReference>
<keyword evidence="3 7" id="KW-0547">Nucleotide-binding</keyword>
<dbReference type="AlphaFoldDB" id="A0A0R2LSM6"/>
<dbReference type="GO" id="GO:0005524">
    <property type="term" value="F:ATP binding"/>
    <property type="evidence" value="ECO:0007669"/>
    <property type="project" value="UniProtKB-UniRule"/>
</dbReference>
<dbReference type="GO" id="GO:0016887">
    <property type="term" value="F:ATP hydrolysis activity"/>
    <property type="evidence" value="ECO:0007669"/>
    <property type="project" value="InterPro"/>
</dbReference>
<evidence type="ECO:0000256" key="2">
    <source>
        <dbReference type="ARBA" id="ARBA00022490"/>
    </source>
</evidence>
<dbReference type="GO" id="GO:0007062">
    <property type="term" value="P:sister chromatid cohesion"/>
    <property type="evidence" value="ECO:0007669"/>
    <property type="project" value="InterPro"/>
</dbReference>
<protein>
    <recommendedName>
        <fullName evidence="7">Chromosome partition protein Smc</fullName>
    </recommendedName>
</protein>
<evidence type="ECO:0000256" key="6">
    <source>
        <dbReference type="ARBA" id="ARBA00023125"/>
    </source>
</evidence>
<feature type="domain" description="SMC hinge" evidence="9">
    <location>
        <begin position="493"/>
        <end position="612"/>
    </location>
</feature>
<dbReference type="GO" id="GO:0005694">
    <property type="term" value="C:chromosome"/>
    <property type="evidence" value="ECO:0007669"/>
    <property type="project" value="InterPro"/>
</dbReference>
<comment type="similarity">
    <text evidence="7">Belongs to the SMC family.</text>
</comment>
<feature type="compositionally biased region" description="Basic and acidic residues" evidence="8">
    <location>
        <begin position="306"/>
        <end position="322"/>
    </location>
</feature>
<comment type="domain">
    <text evidence="7">Contains large globular domains required for ATP hydrolysis at each terminus and a third globular domain forming a flexible hinge near the middle of the molecule. These domains are separated by coiled-coil structures.</text>
</comment>
<evidence type="ECO:0000256" key="8">
    <source>
        <dbReference type="SAM" id="MobiDB-lite"/>
    </source>
</evidence>
<dbReference type="Gene3D" id="3.40.50.300">
    <property type="entry name" value="P-loop containing nucleotide triphosphate hydrolases"/>
    <property type="match status" value="2"/>
</dbReference>
<dbReference type="GO" id="GO:0006260">
    <property type="term" value="P:DNA replication"/>
    <property type="evidence" value="ECO:0007669"/>
    <property type="project" value="UniProtKB-UniRule"/>
</dbReference>
<gene>
    <name evidence="7" type="primary">smc</name>
    <name evidence="10" type="ORF">IV66_GL000064</name>
</gene>
<dbReference type="InterPro" id="IPR011890">
    <property type="entry name" value="SMC_prok"/>
</dbReference>
<comment type="caution">
    <text evidence="10">The sequence shown here is derived from an EMBL/GenBank/DDBJ whole genome shotgun (WGS) entry which is preliminary data.</text>
</comment>
<dbReference type="SMART" id="SM00968">
    <property type="entry name" value="SMC_hinge"/>
    <property type="match status" value="1"/>
</dbReference>
<evidence type="ECO:0000256" key="7">
    <source>
        <dbReference type="HAMAP-Rule" id="MF_01894"/>
    </source>
</evidence>
<feature type="coiled-coil region" evidence="7">
    <location>
        <begin position="385"/>
        <end position="450"/>
    </location>
</feature>
<evidence type="ECO:0000256" key="4">
    <source>
        <dbReference type="ARBA" id="ARBA00022840"/>
    </source>
</evidence>
<keyword evidence="5 7" id="KW-0175">Coiled coil</keyword>
<dbReference type="InterPro" id="IPR024704">
    <property type="entry name" value="SMC"/>
</dbReference>
<dbReference type="GO" id="GO:0005737">
    <property type="term" value="C:cytoplasm"/>
    <property type="evidence" value="ECO:0007669"/>
    <property type="project" value="UniProtKB-SubCell"/>
</dbReference>
<sequence>MTGIVGPNGSGKSNIIDALRWVLGEQSAKSLRGDKMADIIFGGSESRTALNRAEVSIEFDNADQTLQGLPESVVICRRLYRSGESEFLINNKNVRLRDINELFMDTGVSRNSFSIISQGKVESIFNSKPEERRYLIEEAAGISKYKKEKIKAHAELMETTDHLDRVADIIVELDKQREPLERQASLAKDYLEQKKQYDHYKLSDLVLNIEELKKQADTANSELQKAEQLFNKYSTQNYQQKRVTDELTSKNELIEEKTSDVSKELLELTRQEERITGKQEMSQQERFFQQERSADLQDQLAQNKSDLQDSKQRALDLQKQVDSKKANLSDLKQKLNDLNNQQHIDPSQLADEIEKIRQKILTQVQLQSSLESKVEYLKQNKDTDLAKNKEQDGKLQKKKEKLEQSLTTQKALADKLAISEQKLTEAKKRVNSAQNEVDQSEQDYQQKKEQWYSASDIMHKAQAQLETLNRVAESYGGYYQGAKNVLRGKKQLPGIVGSVAELLELSPRYSQAVQTVLGGQLQNIVTVDEQAGKQGIQYLNKNRLGKATFLPRNKVRARKLSATLVDKLDNINGVLGVASDLVKMDPENQAVLDYLLGTTVIVSDLDVALNAAETLNHSARVVTLKGEIINAGGSMSGGTNKQKHLGLLEQKQQHLHLKADIQTMKDKLAELEVAGKKVADQQREAKQNLKKANELLQGVQKEREKVAKEHAEALFVVKHRQADHDSISSAYAQQNERKQQLEQQLVSTQQRLKKAQQDIAIYQAALEKKQTATTEASVSQKQYHVQKTKLDQEIALEKERVDALQVQLKEVDNQCQHLQVLIEKQSNMIKDLTKKDQFHNSSEKDLKGKLSEVKQRIKKASALQEQLAQNKMELKEKLNQETDKLQRVNELQEAARDEKQQKQIILSRVNAILDRNLSDLSTQYGMSYEYASQQEINREPKQVKHQLKLLKMGLDDLGEVNLGSIKEFERISERYDFLEQQQIDLLTAKSQLESSMDEIDSEVKARFKNTFEKVAASFAQVFPQIFEGGDAYLTLTDPSDLLETGIEITAQPPGKKAQQLSLLSGGERTLTAIALLFAILQVSPVPFAVLDEAEAALDDVNVARYSQYLRRLDNDTQFILITHRKGTMVQADVLYGVTMQDSGVSRMVSVSLADVI</sequence>
<keyword evidence="4 7" id="KW-0067">ATP-binding</keyword>
<comment type="subcellular location">
    <subcellularLocation>
        <location evidence="1 7">Cytoplasm</location>
    </subcellularLocation>
</comment>
<dbReference type="PANTHER" id="PTHR43977">
    <property type="entry name" value="STRUCTURAL MAINTENANCE OF CHROMOSOMES PROTEIN 3"/>
    <property type="match status" value="1"/>
</dbReference>
<evidence type="ECO:0000259" key="9">
    <source>
        <dbReference type="SMART" id="SM00968"/>
    </source>
</evidence>
<dbReference type="InterPro" id="IPR036277">
    <property type="entry name" value="SMC_hinge_sf"/>
</dbReference>
<dbReference type="GO" id="GO:0030261">
    <property type="term" value="P:chromosome condensation"/>
    <property type="evidence" value="ECO:0007669"/>
    <property type="project" value="InterPro"/>
</dbReference>
<organism evidence="10 11">
    <name type="scientific">Ligilactobacillus pobuzihii</name>
    <dbReference type="NCBI Taxonomy" id="449659"/>
    <lineage>
        <taxon>Bacteria</taxon>
        <taxon>Bacillati</taxon>
        <taxon>Bacillota</taxon>
        <taxon>Bacilli</taxon>
        <taxon>Lactobacillales</taxon>
        <taxon>Lactobacillaceae</taxon>
        <taxon>Ligilactobacillus</taxon>
    </lineage>
</organism>
<keyword evidence="6 7" id="KW-0238">DNA-binding</keyword>
<evidence type="ECO:0000256" key="5">
    <source>
        <dbReference type="ARBA" id="ARBA00023054"/>
    </source>
</evidence>
<name>A0A0R2LSM6_9LACO</name>
<keyword evidence="11" id="KW-1185">Reference proteome</keyword>
<accession>A0A0R2LSM6</accession>
<dbReference type="STRING" id="449659.IV66_GL000064"/>
<feature type="coiled-coil region" evidence="7">
    <location>
        <begin position="654"/>
        <end position="908"/>
    </location>
</feature>
<dbReference type="InterPro" id="IPR010935">
    <property type="entry name" value="SMC_hinge"/>
</dbReference>
<keyword evidence="2 7" id="KW-0963">Cytoplasm</keyword>
<evidence type="ECO:0000256" key="1">
    <source>
        <dbReference type="ARBA" id="ARBA00004496"/>
    </source>
</evidence>
<feature type="binding site" evidence="7">
    <location>
        <begin position="7"/>
        <end position="14"/>
    </location>
    <ligand>
        <name>ATP</name>
        <dbReference type="ChEBI" id="CHEBI:30616"/>
    </ligand>
</feature>
<dbReference type="EMBL" id="JQCN01000001">
    <property type="protein sequence ID" value="KRO02640.1"/>
    <property type="molecule type" value="Genomic_DNA"/>
</dbReference>
<dbReference type="SUPFAM" id="SSF52540">
    <property type="entry name" value="P-loop containing nucleoside triphosphate hydrolases"/>
    <property type="match status" value="1"/>
</dbReference>
<dbReference type="SUPFAM" id="SSF75553">
    <property type="entry name" value="Smc hinge domain"/>
    <property type="match status" value="1"/>
</dbReference>
<dbReference type="CDD" id="cd03278">
    <property type="entry name" value="ABC_SMC_barmotin"/>
    <property type="match status" value="1"/>
</dbReference>